<gene>
    <name evidence="3" type="ORF">Nmn1133_09305</name>
</gene>
<dbReference type="EMBL" id="RJJC01000001">
    <property type="protein sequence ID" value="RNJ26857.1"/>
    <property type="molecule type" value="Genomic_DNA"/>
</dbReference>
<dbReference type="InterPro" id="IPR000073">
    <property type="entry name" value="AB_hydrolase_1"/>
</dbReference>
<feature type="region of interest" description="Disordered" evidence="1">
    <location>
        <begin position="150"/>
        <end position="183"/>
    </location>
</feature>
<dbReference type="GO" id="GO:0016020">
    <property type="term" value="C:membrane"/>
    <property type="evidence" value="ECO:0007669"/>
    <property type="project" value="TreeGrafter"/>
</dbReference>
<comment type="caution">
    <text evidence="3">The sequence shown here is derived from an EMBL/GenBank/DDBJ whole genome shotgun (WGS) entry which is preliminary data.</text>
</comment>
<keyword evidence="4" id="KW-1185">Reference proteome</keyword>
<evidence type="ECO:0000256" key="1">
    <source>
        <dbReference type="SAM" id="MobiDB-lite"/>
    </source>
</evidence>
<reference evidence="3 4" key="1">
    <citation type="submission" date="2018-11" db="EMBL/GenBank/DDBJ databases">
        <title>Genome sequences of Natronomonas sp. CBA1133.</title>
        <authorList>
            <person name="Roh S.W."/>
            <person name="Cha I.-T."/>
        </authorList>
    </citation>
    <scope>NUCLEOTIDE SEQUENCE [LARGE SCALE GENOMIC DNA]</scope>
    <source>
        <strain evidence="3 4">CBA1133</strain>
    </source>
</reference>
<feature type="compositionally biased region" description="Basic and acidic residues" evidence="1">
    <location>
        <begin position="160"/>
        <end position="176"/>
    </location>
</feature>
<feature type="compositionally biased region" description="Basic and acidic residues" evidence="1">
    <location>
        <begin position="1"/>
        <end position="13"/>
    </location>
</feature>
<dbReference type="SUPFAM" id="SSF53474">
    <property type="entry name" value="alpha/beta-Hydrolases"/>
    <property type="match status" value="1"/>
</dbReference>
<accession>A0AAJ4UW91</accession>
<dbReference type="Pfam" id="PF12697">
    <property type="entry name" value="Abhydrolase_6"/>
    <property type="match status" value="1"/>
</dbReference>
<evidence type="ECO:0000313" key="3">
    <source>
        <dbReference type="EMBL" id="RNJ26857.1"/>
    </source>
</evidence>
<keyword evidence="3" id="KW-0378">Hydrolase</keyword>
<sequence>MSHRRDVETDDGTRIAIHARRPDRPAEDAVVFVHGATFGARPAFDTPGYSWLADTASRGRAAYAVDAVGYGDSDRPAAMDDPAGDPPSRADRVADDLRRVLDSLARDHDRLHLVGYSWGTMVAGLACTRGTELSSLVQFAPVYDPDPARVSAFDPGPDPAPKRETTRANTRDRWDAHLPTPSDYRDPDAFDRFWTTLFDGQGVRDDPPTVEAPNGTLLDLTAAATEGPIYDAGGITVPTLVVRGSLDRTATRADGLRLYDDLAADDAEYAEIANGSHFLAIERRREALFDRVAAFHDRQ</sequence>
<dbReference type="GO" id="GO:0016787">
    <property type="term" value="F:hydrolase activity"/>
    <property type="evidence" value="ECO:0007669"/>
    <property type="project" value="UniProtKB-KW"/>
</dbReference>
<dbReference type="Gene3D" id="3.40.50.1820">
    <property type="entry name" value="alpha/beta hydrolase"/>
    <property type="match status" value="1"/>
</dbReference>
<dbReference type="AlphaFoldDB" id="A0AAJ4UW91"/>
<dbReference type="PANTHER" id="PTHR43798:SF33">
    <property type="entry name" value="HYDROLASE, PUTATIVE (AFU_ORTHOLOGUE AFUA_2G14860)-RELATED"/>
    <property type="match status" value="1"/>
</dbReference>
<dbReference type="PANTHER" id="PTHR43798">
    <property type="entry name" value="MONOACYLGLYCEROL LIPASE"/>
    <property type="match status" value="1"/>
</dbReference>
<organism evidence="3 4">
    <name type="scientific">Halosegnis longus</name>
    <dbReference type="NCBI Taxonomy" id="2216012"/>
    <lineage>
        <taxon>Archaea</taxon>
        <taxon>Methanobacteriati</taxon>
        <taxon>Methanobacteriota</taxon>
        <taxon>Stenosarchaea group</taxon>
        <taxon>Halobacteria</taxon>
        <taxon>Halobacteriales</taxon>
        <taxon>Natronomonadaceae</taxon>
        <taxon>Halosegnis</taxon>
    </lineage>
</organism>
<dbReference type="Proteomes" id="UP000270581">
    <property type="component" value="Unassembled WGS sequence"/>
</dbReference>
<feature type="region of interest" description="Disordered" evidence="1">
    <location>
        <begin position="1"/>
        <end position="24"/>
    </location>
</feature>
<dbReference type="RefSeq" id="WP_075936903.1">
    <property type="nucleotide sequence ID" value="NZ_BDJH01000002.1"/>
</dbReference>
<protein>
    <submittedName>
        <fullName evidence="3">Alpha/beta fold hydrolase</fullName>
    </submittedName>
</protein>
<dbReference type="InterPro" id="IPR050266">
    <property type="entry name" value="AB_hydrolase_sf"/>
</dbReference>
<proteinExistence type="predicted"/>
<evidence type="ECO:0000259" key="2">
    <source>
        <dbReference type="Pfam" id="PF12697"/>
    </source>
</evidence>
<name>A0AAJ4UW91_9EURY</name>
<evidence type="ECO:0000313" key="4">
    <source>
        <dbReference type="Proteomes" id="UP000270581"/>
    </source>
</evidence>
<feature type="domain" description="AB hydrolase-1" evidence="2">
    <location>
        <begin position="30"/>
        <end position="290"/>
    </location>
</feature>
<dbReference type="InterPro" id="IPR029058">
    <property type="entry name" value="AB_hydrolase_fold"/>
</dbReference>